<dbReference type="CDD" id="cd13529">
    <property type="entry name" value="PBP2_transferrin"/>
    <property type="match status" value="1"/>
</dbReference>
<dbReference type="Ensembl" id="ENSSPAT00000029358.1">
    <property type="protein sequence ID" value="ENSSPAP00000028890.1"/>
    <property type="gene ID" value="ENSSPAG00000021668.1"/>
</dbReference>
<name>A0A3B5B735_9TELE</name>
<dbReference type="SMART" id="SM00094">
    <property type="entry name" value="TR_FER"/>
    <property type="match status" value="1"/>
</dbReference>
<accession>A0A3B5B735</accession>
<dbReference type="GO" id="GO:0006826">
    <property type="term" value="P:iron ion transport"/>
    <property type="evidence" value="ECO:0007669"/>
    <property type="project" value="TreeGrafter"/>
</dbReference>
<dbReference type="InterPro" id="IPR018195">
    <property type="entry name" value="Transferrin_Fe_BS"/>
</dbReference>
<reference evidence="3" key="1">
    <citation type="submission" date="2023-09" db="UniProtKB">
        <authorList>
            <consortium name="Ensembl"/>
        </authorList>
    </citation>
    <scope>IDENTIFICATION</scope>
</reference>
<keyword evidence="1" id="KW-0677">Repeat</keyword>
<dbReference type="GO" id="GO:0055037">
    <property type="term" value="C:recycling endosome"/>
    <property type="evidence" value="ECO:0007669"/>
    <property type="project" value="TreeGrafter"/>
</dbReference>
<dbReference type="PROSITE" id="PS00206">
    <property type="entry name" value="TRANSFERRIN_LIKE_2"/>
    <property type="match status" value="1"/>
</dbReference>
<dbReference type="PANTHER" id="PTHR11485:SF21">
    <property type="entry name" value="MELANOTRANSFERRIN"/>
    <property type="match status" value="1"/>
</dbReference>
<dbReference type="PROSITE" id="PS51408">
    <property type="entry name" value="TRANSFERRIN_LIKE_4"/>
    <property type="match status" value="1"/>
</dbReference>
<sequence length="353" mass="39119">LFNQFGVLWLNLHPPTFYFFLSLFSALRWCVLSSSEQRKCADMGSAFQSKGLTPRINCVFGDSVTDCMKKIKNNEADAITLDGGYIYTAGKDYGLVPAVGESYTEDRDGAIYYAVAVVKKTSVDIRDLKDLRGRRSCHTGYGRTAGWNVPIAALIDQGLITPKHCEIPQAVGGYFKESCVPGANQPGFPSNLCGLCVGDSSGQNKCEKGKDLYDGYNGAFRCLAKGDGEVAFVKHSTVFQNTDVIQVLVSRCLTRRPTKAQIWSSKTPPFASWASPTKRRTRSGWVRATWTHWLKWSATHQVQVKKKIITTTLMLFDSLTFWGICYLKGVKNKIELPRPCLDAKYEVTASGLA</sequence>
<dbReference type="GO" id="GO:0005769">
    <property type="term" value="C:early endosome"/>
    <property type="evidence" value="ECO:0007669"/>
    <property type="project" value="TreeGrafter"/>
</dbReference>
<dbReference type="GO" id="GO:0005886">
    <property type="term" value="C:plasma membrane"/>
    <property type="evidence" value="ECO:0007669"/>
    <property type="project" value="TreeGrafter"/>
</dbReference>
<dbReference type="PANTHER" id="PTHR11485">
    <property type="entry name" value="TRANSFERRIN"/>
    <property type="match status" value="1"/>
</dbReference>
<proteinExistence type="predicted"/>
<protein>
    <submittedName>
        <fullName evidence="3">Melanotransferrin</fullName>
    </submittedName>
</protein>
<evidence type="ECO:0000256" key="1">
    <source>
        <dbReference type="ARBA" id="ARBA00022737"/>
    </source>
</evidence>
<dbReference type="PRINTS" id="PR00422">
    <property type="entry name" value="TRANSFERRIN"/>
</dbReference>
<dbReference type="InterPro" id="IPR001156">
    <property type="entry name" value="Transferrin-like_dom"/>
</dbReference>
<organism evidence="3">
    <name type="scientific">Stegastes partitus</name>
    <name type="common">bicolor damselfish</name>
    <dbReference type="NCBI Taxonomy" id="144197"/>
    <lineage>
        <taxon>Eukaryota</taxon>
        <taxon>Metazoa</taxon>
        <taxon>Chordata</taxon>
        <taxon>Craniata</taxon>
        <taxon>Vertebrata</taxon>
        <taxon>Euteleostomi</taxon>
        <taxon>Actinopterygii</taxon>
        <taxon>Neopterygii</taxon>
        <taxon>Teleostei</taxon>
        <taxon>Neoteleostei</taxon>
        <taxon>Acanthomorphata</taxon>
        <taxon>Ovalentaria</taxon>
        <taxon>Pomacentridae</taxon>
        <taxon>Stegastes</taxon>
    </lineage>
</organism>
<feature type="domain" description="Transferrin-like" evidence="2">
    <location>
        <begin position="27"/>
        <end position="353"/>
    </location>
</feature>
<dbReference type="Gene3D" id="3.40.190.10">
    <property type="entry name" value="Periplasmic binding protein-like II"/>
    <property type="match status" value="2"/>
</dbReference>
<dbReference type="SUPFAM" id="SSF53850">
    <property type="entry name" value="Periplasmic binding protein-like II"/>
    <property type="match status" value="1"/>
</dbReference>
<dbReference type="GO" id="GO:0005615">
    <property type="term" value="C:extracellular space"/>
    <property type="evidence" value="ECO:0007669"/>
    <property type="project" value="TreeGrafter"/>
</dbReference>
<dbReference type="AlphaFoldDB" id="A0A3B5B735"/>
<dbReference type="GeneTree" id="ENSGT00940000159265"/>
<evidence type="ECO:0000259" key="2">
    <source>
        <dbReference type="PROSITE" id="PS51408"/>
    </source>
</evidence>
<evidence type="ECO:0000313" key="3">
    <source>
        <dbReference type="Ensembl" id="ENSSPAP00000028890.1"/>
    </source>
</evidence>
<dbReference type="Pfam" id="PF00405">
    <property type="entry name" value="Transferrin"/>
    <property type="match status" value="1"/>
</dbReference>